<dbReference type="Pfam" id="PF13817">
    <property type="entry name" value="DDE_Tnp_IS66_C"/>
    <property type="match status" value="1"/>
</dbReference>
<feature type="domain" description="Transposase IS66 C-terminal" evidence="2">
    <location>
        <begin position="70"/>
        <end position="106"/>
    </location>
</feature>
<name>A0A1I1LJJ6_9GAMM</name>
<dbReference type="Pfam" id="PF03050">
    <property type="entry name" value="DDE_Tnp_IS66"/>
    <property type="match status" value="1"/>
</dbReference>
<evidence type="ECO:0000259" key="2">
    <source>
        <dbReference type="Pfam" id="PF13817"/>
    </source>
</evidence>
<dbReference type="InterPro" id="IPR052344">
    <property type="entry name" value="Transposase-related"/>
</dbReference>
<evidence type="ECO:0000259" key="1">
    <source>
        <dbReference type="Pfam" id="PF03050"/>
    </source>
</evidence>
<feature type="domain" description="Transposase IS66 central" evidence="1">
    <location>
        <begin position="3"/>
        <end position="64"/>
    </location>
</feature>
<dbReference type="EMBL" id="FOLO01000016">
    <property type="protein sequence ID" value="SFC73189.1"/>
    <property type="molecule type" value="Genomic_DNA"/>
</dbReference>
<dbReference type="PANTHER" id="PTHR33678:SF1">
    <property type="entry name" value="BLL1576 PROTEIN"/>
    <property type="match status" value="1"/>
</dbReference>
<dbReference type="RefSeq" id="WP_143085069.1">
    <property type="nucleotide sequence ID" value="NZ_FOLO01000016.1"/>
</dbReference>
<evidence type="ECO:0000313" key="3">
    <source>
        <dbReference type="EMBL" id="SFC73189.1"/>
    </source>
</evidence>
<feature type="non-terminal residue" evidence="3">
    <location>
        <position position="1"/>
    </location>
</feature>
<dbReference type="InterPro" id="IPR039552">
    <property type="entry name" value="IS66_C"/>
</dbReference>
<dbReference type="InterPro" id="IPR004291">
    <property type="entry name" value="Transposase_IS66_central"/>
</dbReference>
<accession>A0A1I1LJJ6</accession>
<dbReference type="OrthoDB" id="9800877at2"/>
<gene>
    <name evidence="3" type="ORF">SAMN02745724_02414</name>
</gene>
<proteinExistence type="predicted"/>
<dbReference type="STRING" id="1123010.SAMN02745724_02414"/>
<protein>
    <submittedName>
        <fullName evidence="3">IS66 C-terminal element</fullName>
    </submittedName>
</protein>
<evidence type="ECO:0000313" key="4">
    <source>
        <dbReference type="Proteomes" id="UP000198862"/>
    </source>
</evidence>
<dbReference type="AlphaFoldDB" id="A0A1I1LJJ6"/>
<organism evidence="3 4">
    <name type="scientific">Pseudoalteromonas denitrificans DSM 6059</name>
    <dbReference type="NCBI Taxonomy" id="1123010"/>
    <lineage>
        <taxon>Bacteria</taxon>
        <taxon>Pseudomonadati</taxon>
        <taxon>Pseudomonadota</taxon>
        <taxon>Gammaproteobacteria</taxon>
        <taxon>Alteromonadales</taxon>
        <taxon>Pseudoalteromonadaceae</taxon>
        <taxon>Pseudoalteromonas</taxon>
    </lineage>
</organism>
<reference evidence="3 4" key="1">
    <citation type="submission" date="2016-10" db="EMBL/GenBank/DDBJ databases">
        <authorList>
            <person name="de Groot N.N."/>
        </authorList>
    </citation>
    <scope>NUCLEOTIDE SEQUENCE [LARGE SCALE GENOMIC DNA]</scope>
    <source>
        <strain evidence="3 4">DSM 6059</strain>
    </source>
</reference>
<dbReference type="PANTHER" id="PTHR33678">
    <property type="entry name" value="BLL1576 PROTEIN"/>
    <property type="match status" value="1"/>
</dbReference>
<sequence length="111" mass="12526">IHTPPTTAVGKPIHYALNQWEKLIRYVENGHLDIDNNRAERAVKPFVIGRKNWMFSNTRNGAQASAVLYSIVQTAKANGLVPYDYISHCLEHLIHAPENLDAILPWNVKLG</sequence>
<dbReference type="Proteomes" id="UP000198862">
    <property type="component" value="Unassembled WGS sequence"/>
</dbReference>
<keyword evidence="4" id="KW-1185">Reference proteome</keyword>